<gene>
    <name evidence="4" type="ORF">F6J89_21955</name>
</gene>
<dbReference type="SUPFAM" id="SSF52172">
    <property type="entry name" value="CheY-like"/>
    <property type="match status" value="1"/>
</dbReference>
<comment type="caution">
    <text evidence="4">The sequence shown here is derived from an EMBL/GenBank/DDBJ whole genome shotgun (WGS) entry which is preliminary data.</text>
</comment>
<proteinExistence type="predicted"/>
<dbReference type="AlphaFoldDB" id="A0A6B3NKS3"/>
<dbReference type="NCBIfam" id="TIGR00254">
    <property type="entry name" value="GGDEF"/>
    <property type="match status" value="1"/>
</dbReference>
<dbReference type="InterPro" id="IPR050469">
    <property type="entry name" value="Diguanylate_Cyclase"/>
</dbReference>
<evidence type="ECO:0000259" key="3">
    <source>
        <dbReference type="PROSITE" id="PS50887"/>
    </source>
</evidence>
<dbReference type="InterPro" id="IPR043128">
    <property type="entry name" value="Rev_trsase/Diguanyl_cyclase"/>
</dbReference>
<dbReference type="InterPro" id="IPR029787">
    <property type="entry name" value="Nucleotide_cyclase"/>
</dbReference>
<dbReference type="PROSITE" id="PS50887">
    <property type="entry name" value="GGDEF"/>
    <property type="match status" value="1"/>
</dbReference>
<organism evidence="4">
    <name type="scientific">Symploca sp. SIO1C4</name>
    <dbReference type="NCBI Taxonomy" id="2607765"/>
    <lineage>
        <taxon>Bacteria</taxon>
        <taxon>Bacillati</taxon>
        <taxon>Cyanobacteriota</taxon>
        <taxon>Cyanophyceae</taxon>
        <taxon>Coleofasciculales</taxon>
        <taxon>Coleofasciculaceae</taxon>
        <taxon>Symploca</taxon>
    </lineage>
</organism>
<name>A0A6B3NKS3_9CYAN</name>
<dbReference type="FunFam" id="3.30.70.270:FF:000001">
    <property type="entry name" value="Diguanylate cyclase domain protein"/>
    <property type="match status" value="1"/>
</dbReference>
<feature type="domain" description="GGDEF" evidence="3">
    <location>
        <begin position="185"/>
        <end position="322"/>
    </location>
</feature>
<keyword evidence="1" id="KW-0597">Phosphoprotein</keyword>
<dbReference type="SUPFAM" id="SSF55073">
    <property type="entry name" value="Nucleotide cyclase"/>
    <property type="match status" value="1"/>
</dbReference>
<sequence length="322" mass="36398">MNTTPSQFHPSRILVVDDDKFTRIMLRQVLEKEGYQVEAACDGSECLLAFERIEPNLVLLDAMMPIMNGFDCCHQLRTISGNDYPPVLMITALEDPVSVDRAFEVGATDYITKPIHWPVLRQRVRVFIEKSQLYQGLGEANRKLKEANLKLQQLASTDSLTNVFNRRYFDEYFDREWRRMAREHSPISLIMCDVDFFKAYNDTYGHQAGDHCLRAIAQAISEVVQRPADLVARYGGEELAVILPNTPVGGAAHIAQKIRSRVKALKITHLNSSVSEYVTLSQGIACTIPYYKESAQILIAAADRALYRAKAKGRDCTVIHTD</sequence>
<dbReference type="GO" id="GO:0052621">
    <property type="term" value="F:diguanylate cyclase activity"/>
    <property type="evidence" value="ECO:0007669"/>
    <property type="project" value="TreeGrafter"/>
</dbReference>
<dbReference type="PANTHER" id="PTHR45138">
    <property type="entry name" value="REGULATORY COMPONENTS OF SENSORY TRANSDUCTION SYSTEM"/>
    <property type="match status" value="1"/>
</dbReference>
<dbReference type="GO" id="GO:0043709">
    <property type="term" value="P:cell adhesion involved in single-species biofilm formation"/>
    <property type="evidence" value="ECO:0007669"/>
    <property type="project" value="TreeGrafter"/>
</dbReference>
<dbReference type="SMART" id="SM00448">
    <property type="entry name" value="REC"/>
    <property type="match status" value="1"/>
</dbReference>
<accession>A0A6B3NKS3</accession>
<evidence type="ECO:0000259" key="2">
    <source>
        <dbReference type="PROSITE" id="PS50110"/>
    </source>
</evidence>
<dbReference type="InterPro" id="IPR001789">
    <property type="entry name" value="Sig_transdc_resp-reg_receiver"/>
</dbReference>
<dbReference type="InterPro" id="IPR000160">
    <property type="entry name" value="GGDEF_dom"/>
</dbReference>
<evidence type="ECO:0000313" key="4">
    <source>
        <dbReference type="EMBL" id="NER30211.1"/>
    </source>
</evidence>
<dbReference type="Pfam" id="PF00072">
    <property type="entry name" value="Response_reg"/>
    <property type="match status" value="1"/>
</dbReference>
<dbReference type="InterPro" id="IPR011006">
    <property type="entry name" value="CheY-like_superfamily"/>
</dbReference>
<dbReference type="CDD" id="cd01949">
    <property type="entry name" value="GGDEF"/>
    <property type="match status" value="1"/>
</dbReference>
<dbReference type="GO" id="GO:1902201">
    <property type="term" value="P:negative regulation of bacterial-type flagellum-dependent cell motility"/>
    <property type="evidence" value="ECO:0007669"/>
    <property type="project" value="TreeGrafter"/>
</dbReference>
<dbReference type="GO" id="GO:0005886">
    <property type="term" value="C:plasma membrane"/>
    <property type="evidence" value="ECO:0007669"/>
    <property type="project" value="TreeGrafter"/>
</dbReference>
<evidence type="ECO:0000256" key="1">
    <source>
        <dbReference type="PROSITE-ProRule" id="PRU00169"/>
    </source>
</evidence>
<dbReference type="SMART" id="SM00267">
    <property type="entry name" value="GGDEF"/>
    <property type="match status" value="1"/>
</dbReference>
<dbReference type="Gene3D" id="3.30.70.270">
    <property type="match status" value="1"/>
</dbReference>
<dbReference type="Gene3D" id="3.40.50.2300">
    <property type="match status" value="1"/>
</dbReference>
<dbReference type="GO" id="GO:0000160">
    <property type="term" value="P:phosphorelay signal transduction system"/>
    <property type="evidence" value="ECO:0007669"/>
    <property type="project" value="InterPro"/>
</dbReference>
<dbReference type="Pfam" id="PF00990">
    <property type="entry name" value="GGDEF"/>
    <property type="match status" value="1"/>
</dbReference>
<dbReference type="PROSITE" id="PS50110">
    <property type="entry name" value="RESPONSE_REGULATORY"/>
    <property type="match status" value="1"/>
</dbReference>
<reference evidence="4" key="1">
    <citation type="submission" date="2019-11" db="EMBL/GenBank/DDBJ databases">
        <title>Genomic insights into an expanded diversity of filamentous marine cyanobacteria reveals the extraordinary biosynthetic potential of Moorea and Okeania.</title>
        <authorList>
            <person name="Ferreira Leao T."/>
            <person name="Wang M."/>
            <person name="Moss N."/>
            <person name="Da Silva R."/>
            <person name="Sanders J."/>
            <person name="Nurk S."/>
            <person name="Gurevich A."/>
            <person name="Humphrey G."/>
            <person name="Reher R."/>
            <person name="Zhu Q."/>
            <person name="Belda-Ferre P."/>
            <person name="Glukhov E."/>
            <person name="Rex R."/>
            <person name="Dorrestein P.C."/>
            <person name="Knight R."/>
            <person name="Pevzner P."/>
            <person name="Gerwick W.H."/>
            <person name="Gerwick L."/>
        </authorList>
    </citation>
    <scope>NUCLEOTIDE SEQUENCE</scope>
    <source>
        <strain evidence="4">SIO1C4</strain>
    </source>
</reference>
<dbReference type="PANTHER" id="PTHR45138:SF9">
    <property type="entry name" value="DIGUANYLATE CYCLASE DGCM-RELATED"/>
    <property type="match status" value="1"/>
</dbReference>
<feature type="modified residue" description="4-aspartylphosphate" evidence="1">
    <location>
        <position position="61"/>
    </location>
</feature>
<dbReference type="EMBL" id="JAAHFQ010000506">
    <property type="protein sequence ID" value="NER30211.1"/>
    <property type="molecule type" value="Genomic_DNA"/>
</dbReference>
<feature type="domain" description="Response regulatory" evidence="2">
    <location>
        <begin position="12"/>
        <end position="128"/>
    </location>
</feature>
<protein>
    <submittedName>
        <fullName evidence="4">PleD family two-component system response regulator</fullName>
    </submittedName>
</protein>